<dbReference type="Gene3D" id="3.40.50.2000">
    <property type="entry name" value="Glycogen Phosphorylase B"/>
    <property type="match status" value="1"/>
</dbReference>
<gene>
    <name evidence="1" type="ORF">CRV08_02335</name>
</gene>
<reference evidence="1 2" key="1">
    <citation type="submission" date="2017-10" db="EMBL/GenBank/DDBJ databases">
        <title>Genomics of the genus Arcobacter.</title>
        <authorList>
            <person name="Perez-Cataluna A."/>
            <person name="Figueras M.J."/>
        </authorList>
    </citation>
    <scope>NUCLEOTIDE SEQUENCE [LARGE SCALE GENOMIC DNA]</scope>
    <source>
        <strain evidence="1 2">CECT 8993</strain>
    </source>
</reference>
<organism evidence="1 2">
    <name type="scientific">Halarcobacter ebronensis</name>
    <dbReference type="NCBI Taxonomy" id="1462615"/>
    <lineage>
        <taxon>Bacteria</taxon>
        <taxon>Pseudomonadati</taxon>
        <taxon>Campylobacterota</taxon>
        <taxon>Epsilonproteobacteria</taxon>
        <taxon>Campylobacterales</taxon>
        <taxon>Arcobacteraceae</taxon>
        <taxon>Halarcobacter</taxon>
    </lineage>
</organism>
<dbReference type="GO" id="GO:0005829">
    <property type="term" value="C:cytosol"/>
    <property type="evidence" value="ECO:0007669"/>
    <property type="project" value="TreeGrafter"/>
</dbReference>
<dbReference type="Proteomes" id="UP000290172">
    <property type="component" value="Unassembled WGS sequence"/>
</dbReference>
<dbReference type="PANTHER" id="PTHR30160">
    <property type="entry name" value="TETRAACYLDISACCHARIDE 4'-KINASE-RELATED"/>
    <property type="match status" value="1"/>
</dbReference>
<evidence type="ECO:0000313" key="2">
    <source>
        <dbReference type="Proteomes" id="UP000290172"/>
    </source>
</evidence>
<dbReference type="InterPro" id="IPR051199">
    <property type="entry name" value="LPS_LOS_Heptosyltrfase"/>
</dbReference>
<evidence type="ECO:0000313" key="1">
    <source>
        <dbReference type="EMBL" id="RXJ69563.1"/>
    </source>
</evidence>
<protein>
    <submittedName>
        <fullName evidence="1">Uncharacterized protein</fullName>
    </submittedName>
</protein>
<name>A0A4Q0YGX4_9BACT</name>
<dbReference type="RefSeq" id="WP_128978678.1">
    <property type="nucleotide sequence ID" value="NZ_PDKJ01000002.1"/>
</dbReference>
<sequence length="434" mass="50381">MVVFRVTENLNIKTTDGSLIKYIKLKNPANFLNEGLYITTLEDFESLKEVFTNVGRKYKAKVIDEVRVRDLNQFPLELGISNLNEYTITNTLEYKLKKETLIETNEEIQSLFLDENSVDILKQVDSVLKQDISLVILGSLGLTVSEMICACSALRILYTTLKKQFKNVKIDIYINASENKYFTRDKAIFSNQTFINKVSGLSIDVKSLCEYDFFIDASSVTRRSYYEVLPHIDAWLYKFGIDYKKIPDEEKYNTINFSMYRPKDGLKEKLDRLKQNGKIILFHPFSANINKSIPKEKAVSLLKELIDEMPEYNFVSVIKIDIKSELDRFTDLSGFSQTFLDYSYIVSNASKVITVNTATYHIAEAFFIPTVVIFTDNQRRETPHIYSNSKAIYIKDMSRKFSKLVFKNDLLTLYKFEGWNRLKASEIIKLLENF</sequence>
<accession>A0A4Q0YGX4</accession>
<dbReference type="EMBL" id="PDKJ01000002">
    <property type="protein sequence ID" value="RXJ69563.1"/>
    <property type="molecule type" value="Genomic_DNA"/>
</dbReference>
<dbReference type="SUPFAM" id="SSF53756">
    <property type="entry name" value="UDP-Glycosyltransferase/glycogen phosphorylase"/>
    <property type="match status" value="1"/>
</dbReference>
<dbReference type="GO" id="GO:0008713">
    <property type="term" value="F:ADP-heptose-lipopolysaccharide heptosyltransferase activity"/>
    <property type="evidence" value="ECO:0007669"/>
    <property type="project" value="TreeGrafter"/>
</dbReference>
<comment type="caution">
    <text evidence="1">The sequence shown here is derived from an EMBL/GenBank/DDBJ whole genome shotgun (WGS) entry which is preliminary data.</text>
</comment>
<dbReference type="GO" id="GO:0009244">
    <property type="term" value="P:lipopolysaccharide core region biosynthetic process"/>
    <property type="evidence" value="ECO:0007669"/>
    <property type="project" value="TreeGrafter"/>
</dbReference>
<dbReference type="AlphaFoldDB" id="A0A4Q0YGX4"/>
<proteinExistence type="predicted"/>